<keyword evidence="2 6" id="KW-0547">Nucleotide-binding</keyword>
<dbReference type="AlphaFoldDB" id="A0AA35CLH2"/>
<dbReference type="SUPFAM" id="SSF54849">
    <property type="entry name" value="GroEL-intermediate domain like"/>
    <property type="match status" value="1"/>
</dbReference>
<gene>
    <name evidence="6" type="primary">groEL</name>
    <name evidence="6" type="synonym">groL</name>
    <name evidence="9" type="ORF">caldi_24170</name>
</gene>
<dbReference type="NCBIfam" id="NF000592">
    <property type="entry name" value="PRK00013.1"/>
    <property type="match status" value="1"/>
</dbReference>
<comment type="subcellular location">
    <subcellularLocation>
        <location evidence="6">Cytoplasm</location>
    </subcellularLocation>
</comment>
<dbReference type="InterPro" id="IPR027410">
    <property type="entry name" value="TCP-1-like_intermed_sf"/>
</dbReference>
<keyword evidence="6" id="KW-0963">Cytoplasm</keyword>
<evidence type="ECO:0000313" key="9">
    <source>
        <dbReference type="EMBL" id="BDG61327.1"/>
    </source>
</evidence>
<dbReference type="HAMAP" id="MF_00600">
    <property type="entry name" value="CH60"/>
    <property type="match status" value="1"/>
</dbReference>
<dbReference type="KEGG" id="cmic:caldi_24170"/>
<comment type="function">
    <text evidence="6 8">Together with its co-chaperonin GroES, plays an essential role in assisting protein folding. The GroEL-GroES system forms a nano-cage that allows encapsulation of the non-native substrate proteins and provides a physical environment optimized to promote and accelerate protein folding.</text>
</comment>
<dbReference type="Gene3D" id="3.50.7.10">
    <property type="entry name" value="GroEL"/>
    <property type="match status" value="1"/>
</dbReference>
<dbReference type="GO" id="GO:0140662">
    <property type="term" value="F:ATP-dependent protein folding chaperone"/>
    <property type="evidence" value="ECO:0007669"/>
    <property type="project" value="InterPro"/>
</dbReference>
<evidence type="ECO:0000256" key="4">
    <source>
        <dbReference type="ARBA" id="ARBA00023186"/>
    </source>
</evidence>
<protein>
    <recommendedName>
        <fullName evidence="6">Chaperonin GroEL</fullName>
        <ecNumber evidence="6">5.6.1.7</ecNumber>
    </recommendedName>
    <alternativeName>
        <fullName evidence="6">60 kDa chaperonin</fullName>
    </alternativeName>
    <alternativeName>
        <fullName evidence="6">Chaperonin-60</fullName>
        <shortName evidence="6">Cpn60</shortName>
    </alternativeName>
</protein>
<keyword evidence="3 6" id="KW-0067">ATP-binding</keyword>
<comment type="caution">
    <text evidence="6">Lacks conserved residue(s) required for the propagation of feature annotation.</text>
</comment>
<dbReference type="PRINTS" id="PR00298">
    <property type="entry name" value="CHAPERONIN60"/>
</dbReference>
<comment type="subunit">
    <text evidence="6 8">Forms a cylinder of 14 subunits composed of two heptameric rings stacked back-to-back. Interacts with the co-chaperonin GroES.</text>
</comment>
<dbReference type="GO" id="GO:0042026">
    <property type="term" value="P:protein refolding"/>
    <property type="evidence" value="ECO:0007669"/>
    <property type="project" value="UniProtKB-UniRule"/>
</dbReference>
<evidence type="ECO:0000256" key="8">
    <source>
        <dbReference type="RuleBase" id="RU000419"/>
    </source>
</evidence>
<dbReference type="GO" id="GO:0051082">
    <property type="term" value="F:unfolded protein binding"/>
    <property type="evidence" value="ECO:0007669"/>
    <property type="project" value="UniProtKB-UniRule"/>
</dbReference>
<feature type="binding site" evidence="6">
    <location>
        <begin position="30"/>
        <end position="33"/>
    </location>
    <ligand>
        <name>ATP</name>
        <dbReference type="ChEBI" id="CHEBI:30616"/>
    </ligand>
</feature>
<dbReference type="SUPFAM" id="SSF48592">
    <property type="entry name" value="GroEL equatorial domain-like"/>
    <property type="match status" value="1"/>
</dbReference>
<dbReference type="NCBIfam" id="NF009487">
    <property type="entry name" value="PRK12849.1"/>
    <property type="match status" value="1"/>
</dbReference>
<dbReference type="GO" id="GO:0016853">
    <property type="term" value="F:isomerase activity"/>
    <property type="evidence" value="ECO:0007669"/>
    <property type="project" value="UniProtKB-KW"/>
</dbReference>
<dbReference type="EC" id="5.6.1.7" evidence="6"/>
<dbReference type="RefSeq" id="WP_264841983.1">
    <property type="nucleotide sequence ID" value="NZ_AP025628.1"/>
</dbReference>
<evidence type="ECO:0000313" key="10">
    <source>
        <dbReference type="Proteomes" id="UP001163687"/>
    </source>
</evidence>
<feature type="binding site" evidence="6">
    <location>
        <position position="495"/>
    </location>
    <ligand>
        <name>ATP</name>
        <dbReference type="ChEBI" id="CHEBI:30616"/>
    </ligand>
</feature>
<dbReference type="InterPro" id="IPR018370">
    <property type="entry name" value="Chaperonin_Cpn60_CS"/>
</dbReference>
<dbReference type="CDD" id="cd03344">
    <property type="entry name" value="GroEL"/>
    <property type="match status" value="1"/>
</dbReference>
<dbReference type="Gene3D" id="1.10.560.10">
    <property type="entry name" value="GroEL-like equatorial domain"/>
    <property type="match status" value="1"/>
</dbReference>
<dbReference type="FunFam" id="3.50.7.10:FF:000001">
    <property type="entry name" value="60 kDa chaperonin"/>
    <property type="match status" value="1"/>
</dbReference>
<dbReference type="Proteomes" id="UP001163687">
    <property type="component" value="Chromosome"/>
</dbReference>
<dbReference type="Gene3D" id="3.30.260.10">
    <property type="entry name" value="TCP-1-like chaperonin intermediate domain"/>
    <property type="match status" value="1"/>
</dbReference>
<dbReference type="GO" id="GO:0005524">
    <property type="term" value="F:ATP binding"/>
    <property type="evidence" value="ECO:0007669"/>
    <property type="project" value="UniProtKB-UniRule"/>
</dbReference>
<dbReference type="NCBIfam" id="NF009489">
    <property type="entry name" value="PRK12851.1"/>
    <property type="match status" value="1"/>
</dbReference>
<accession>A0AA35CLH2</accession>
<organism evidence="9 10">
    <name type="scientific">Caldinitratiruptor microaerophilus</name>
    <dbReference type="NCBI Taxonomy" id="671077"/>
    <lineage>
        <taxon>Bacteria</taxon>
        <taxon>Bacillati</taxon>
        <taxon>Bacillota</taxon>
        <taxon>Clostridia</taxon>
        <taxon>Eubacteriales</taxon>
        <taxon>Symbiobacteriaceae</taxon>
        <taxon>Caldinitratiruptor</taxon>
    </lineage>
</organism>
<name>A0AA35CLH2_9FIRM</name>
<feature type="binding site" evidence="6">
    <location>
        <position position="414"/>
    </location>
    <ligand>
        <name>ATP</name>
        <dbReference type="ChEBI" id="CHEBI:30616"/>
    </ligand>
</feature>
<dbReference type="InterPro" id="IPR027413">
    <property type="entry name" value="GROEL-like_equatorial_sf"/>
</dbReference>
<dbReference type="GO" id="GO:0005737">
    <property type="term" value="C:cytoplasm"/>
    <property type="evidence" value="ECO:0007669"/>
    <property type="project" value="UniProtKB-SubCell"/>
</dbReference>
<keyword evidence="10" id="KW-1185">Reference proteome</keyword>
<evidence type="ECO:0000256" key="6">
    <source>
        <dbReference type="HAMAP-Rule" id="MF_00600"/>
    </source>
</evidence>
<sequence>MPAKIVLFDEEARRALERGVDKLANTVKVTLGPRGRNVVLDKKFGAPAVSNDGVSIAREIELEDPFENMGAQLVKEVATKTNDVAGDGTTTATVLAQAIVKEGLKNVTAGANPMILKRGIEKAVNRAVEELRKLARPVEGRKDIAEVASISAHDREIGELVAEAMEKVGKDGVITVEEAKTLQTELETVEGMQFDRGYISPYFVTDAEKMEAVLNEPYILITDKKISSVQDLLPVLEKIVQRGKPLLVIAEDVEGEALATLVVNKLRGTLQVAAVKAPGFGDRRKAMLEDIAILTGGRVISEELGRKLDSTGIEDLGQARLVRVAKEETTIVDGRGNEADIKARIAAIKKQIEETTSDFDKEKLQERLAKLAGGVAVIKVGAATEVEMKEKKLRIEDALNATRAAVEEGIVAGGGTAYINIQPAIDDLIKTLDGDEKVGAQIVRRALEEPLRTIAANSGVDGSIVVEKVRNLPKGQGFDALTEQYVDMVSAGIIDPVKVSRSALQNAASIASLILTTESLVTEKPEKEKGKPGAPDMDMM</sequence>
<dbReference type="Pfam" id="PF00118">
    <property type="entry name" value="Cpn60_TCP1"/>
    <property type="match status" value="1"/>
</dbReference>
<evidence type="ECO:0000256" key="2">
    <source>
        <dbReference type="ARBA" id="ARBA00022741"/>
    </source>
</evidence>
<evidence type="ECO:0000256" key="1">
    <source>
        <dbReference type="ARBA" id="ARBA00006607"/>
    </source>
</evidence>
<proteinExistence type="inferred from homology"/>
<feature type="binding site" evidence="6">
    <location>
        <begin position="87"/>
        <end position="91"/>
    </location>
    <ligand>
        <name>ATP</name>
        <dbReference type="ChEBI" id="CHEBI:30616"/>
    </ligand>
</feature>
<dbReference type="PANTHER" id="PTHR45633">
    <property type="entry name" value="60 KDA HEAT SHOCK PROTEIN, MITOCHONDRIAL"/>
    <property type="match status" value="1"/>
</dbReference>
<dbReference type="SUPFAM" id="SSF52029">
    <property type="entry name" value="GroEL apical domain-like"/>
    <property type="match status" value="1"/>
</dbReference>
<keyword evidence="4 6" id="KW-0143">Chaperone</keyword>
<dbReference type="PROSITE" id="PS00296">
    <property type="entry name" value="CHAPERONINS_CPN60"/>
    <property type="match status" value="1"/>
</dbReference>
<comment type="similarity">
    <text evidence="1 6 7">Belongs to the chaperonin (HSP60) family.</text>
</comment>
<dbReference type="InterPro" id="IPR027409">
    <property type="entry name" value="GroEL-like_apical_dom_sf"/>
</dbReference>
<dbReference type="InterPro" id="IPR002423">
    <property type="entry name" value="Cpn60/GroEL/TCP-1"/>
</dbReference>
<evidence type="ECO:0000256" key="7">
    <source>
        <dbReference type="RuleBase" id="RU000418"/>
    </source>
</evidence>
<dbReference type="NCBIfam" id="TIGR02348">
    <property type="entry name" value="GroEL"/>
    <property type="match status" value="1"/>
</dbReference>
<dbReference type="InterPro" id="IPR001844">
    <property type="entry name" value="Cpn60/GroEL"/>
</dbReference>
<feature type="binding site" evidence="6">
    <location>
        <begin position="479"/>
        <end position="481"/>
    </location>
    <ligand>
        <name>ATP</name>
        <dbReference type="ChEBI" id="CHEBI:30616"/>
    </ligand>
</feature>
<dbReference type="EMBL" id="AP025628">
    <property type="protein sequence ID" value="BDG61327.1"/>
    <property type="molecule type" value="Genomic_DNA"/>
</dbReference>
<reference evidence="9" key="1">
    <citation type="submission" date="2022-03" db="EMBL/GenBank/DDBJ databases">
        <title>Complete genome sequence of Caldinitratiruptor microaerophilus.</title>
        <authorList>
            <person name="Mukaiyama R."/>
            <person name="Nishiyama T."/>
            <person name="Ueda K."/>
        </authorList>
    </citation>
    <scope>NUCLEOTIDE SEQUENCE</scope>
    <source>
        <strain evidence="9">JCM 16183</strain>
    </source>
</reference>
<evidence type="ECO:0000256" key="3">
    <source>
        <dbReference type="ARBA" id="ARBA00022840"/>
    </source>
</evidence>
<evidence type="ECO:0000256" key="5">
    <source>
        <dbReference type="ARBA" id="ARBA00023235"/>
    </source>
</evidence>
<keyword evidence="5 6" id="KW-0413">Isomerase</keyword>
<dbReference type="NCBIfam" id="NF009488">
    <property type="entry name" value="PRK12850.1"/>
    <property type="match status" value="1"/>
</dbReference>